<dbReference type="Gene3D" id="3.40.250.10">
    <property type="entry name" value="Rhodanese-like domain"/>
    <property type="match status" value="1"/>
</dbReference>
<comment type="caution">
    <text evidence="2">The sequence shown here is derived from an EMBL/GenBank/DDBJ whole genome shotgun (WGS) entry which is preliminary data.</text>
</comment>
<dbReference type="EMBL" id="PDES01000006">
    <property type="protein sequence ID" value="RRQ86005.1"/>
    <property type="molecule type" value="Genomic_DNA"/>
</dbReference>
<keyword evidence="2" id="KW-0808">Transferase</keyword>
<keyword evidence="3" id="KW-1185">Reference proteome</keyword>
<name>A0A426S753_9ACTN</name>
<evidence type="ECO:0000259" key="1">
    <source>
        <dbReference type="PROSITE" id="PS50206"/>
    </source>
</evidence>
<sequence length="96" mass="9899">MSLLPRDEDRVSVAEAVRHTRGTDAPAVLLDVRERHEWDAGRAPGAGHAPLSGLVTGAALLAGRGARAVDVEGGMRTWAAAGHPVVDERGNSGSIA</sequence>
<feature type="domain" description="Rhodanese" evidence="1">
    <location>
        <begin position="23"/>
        <end position="87"/>
    </location>
</feature>
<reference evidence="2 3" key="1">
    <citation type="submission" date="2017-10" db="EMBL/GenBank/DDBJ databases">
        <title>Draft genome of actinobacteria isolated from guarana (Paullinia cupana (Mart.) Ducke.</title>
        <authorList>
            <person name="Siqueira K.A."/>
            <person name="Liotti R.G."/>
            <person name="Mendes T.A."/>
            <person name="Soares M.A."/>
        </authorList>
    </citation>
    <scope>NUCLEOTIDE SEQUENCE [LARGE SCALE GENOMIC DNA]</scope>
    <source>
        <strain evidence="2 3">199</strain>
    </source>
</reference>
<proteinExistence type="predicted"/>
<gene>
    <name evidence="2" type="ORF">CQW44_13670</name>
</gene>
<dbReference type="RefSeq" id="WP_125213442.1">
    <property type="nucleotide sequence ID" value="NZ_PDES01000006.1"/>
</dbReference>
<dbReference type="Proteomes" id="UP000276379">
    <property type="component" value="Unassembled WGS sequence"/>
</dbReference>
<dbReference type="AlphaFoldDB" id="A0A426S753"/>
<organism evidence="2 3">
    <name type="scientific">Streptomyces griseofuscus</name>
    <dbReference type="NCBI Taxonomy" id="146922"/>
    <lineage>
        <taxon>Bacteria</taxon>
        <taxon>Bacillati</taxon>
        <taxon>Actinomycetota</taxon>
        <taxon>Actinomycetes</taxon>
        <taxon>Kitasatosporales</taxon>
        <taxon>Streptomycetaceae</taxon>
        <taxon>Streptomyces</taxon>
    </lineage>
</organism>
<protein>
    <submittedName>
        <fullName evidence="2">Sulfurtransferase</fullName>
    </submittedName>
</protein>
<dbReference type="PROSITE" id="PS50206">
    <property type="entry name" value="RHODANESE_3"/>
    <property type="match status" value="1"/>
</dbReference>
<dbReference type="InterPro" id="IPR001763">
    <property type="entry name" value="Rhodanese-like_dom"/>
</dbReference>
<evidence type="ECO:0000313" key="3">
    <source>
        <dbReference type="Proteomes" id="UP000276379"/>
    </source>
</evidence>
<evidence type="ECO:0000313" key="2">
    <source>
        <dbReference type="EMBL" id="RRQ86005.1"/>
    </source>
</evidence>
<dbReference type="InterPro" id="IPR036873">
    <property type="entry name" value="Rhodanese-like_dom_sf"/>
</dbReference>
<dbReference type="SUPFAM" id="SSF52821">
    <property type="entry name" value="Rhodanese/Cell cycle control phosphatase"/>
    <property type="match status" value="1"/>
</dbReference>
<accession>A0A426S753</accession>
<dbReference type="GO" id="GO:0016740">
    <property type="term" value="F:transferase activity"/>
    <property type="evidence" value="ECO:0007669"/>
    <property type="project" value="UniProtKB-KW"/>
</dbReference>